<reference evidence="2" key="1">
    <citation type="journal article" date="2014" name="Genome Announc.">
        <title>Draft Genome Sequences of the Alga-Degrading Bacteria Aeromonas hydrophila Strain AD9 and Pseudomonas pseudoalcaligenes Strain AD6.</title>
        <authorList>
            <person name="Barney B.M."/>
            <person name="Lenneman E.M."/>
        </authorList>
    </citation>
    <scope>NUCLEOTIDE SEQUENCE</scope>
    <source>
        <strain evidence="2">AD6</strain>
    </source>
</reference>
<dbReference type="Proteomes" id="UP000023842">
    <property type="component" value="Unassembled WGS sequence"/>
</dbReference>
<evidence type="ECO:0000256" key="1">
    <source>
        <dbReference type="SAM" id="Phobius"/>
    </source>
</evidence>
<organism evidence="3 5">
    <name type="scientific">Ectopseudomonas composti</name>
    <dbReference type="NCBI Taxonomy" id="658457"/>
    <lineage>
        <taxon>Bacteria</taxon>
        <taxon>Pseudomonadati</taxon>
        <taxon>Pseudomonadota</taxon>
        <taxon>Gammaproteobacteria</taxon>
        <taxon>Pseudomonadales</taxon>
        <taxon>Pseudomonadaceae</taxon>
        <taxon>Ectopseudomonas</taxon>
    </lineage>
</organism>
<keyword evidence="1" id="KW-1133">Transmembrane helix</keyword>
<protein>
    <submittedName>
        <fullName evidence="3">Uncharacterized protein</fullName>
    </submittedName>
</protein>
<keyword evidence="1" id="KW-0812">Transmembrane</keyword>
<evidence type="ECO:0000313" key="2">
    <source>
        <dbReference type="EMBL" id="EZH84054.1"/>
    </source>
</evidence>
<dbReference type="AlphaFoldDB" id="A0A1I5LK27"/>
<feature type="transmembrane region" description="Helical" evidence="1">
    <location>
        <begin position="48"/>
        <end position="72"/>
    </location>
</feature>
<feature type="transmembrane region" description="Helical" evidence="1">
    <location>
        <begin position="116"/>
        <end position="138"/>
    </location>
</feature>
<reference evidence="3 5" key="4">
    <citation type="submission" date="2016-10" db="EMBL/GenBank/DDBJ databases">
        <authorList>
            <person name="de Groot N.N."/>
        </authorList>
    </citation>
    <scope>NUCLEOTIDE SEQUENCE [LARGE SCALE GENOMIC DNA]</scope>
    <source>
        <strain evidence="3 5">CCUG 59231</strain>
    </source>
</reference>
<dbReference type="RefSeq" id="WP_241766080.1">
    <property type="nucleotide sequence ID" value="NZ_FOWP01000004.1"/>
</dbReference>
<accession>A0A1I5LK27</accession>
<dbReference type="EMBL" id="FOWP01000004">
    <property type="protein sequence ID" value="SFO97640.1"/>
    <property type="molecule type" value="Genomic_DNA"/>
</dbReference>
<dbReference type="Proteomes" id="UP000182400">
    <property type="component" value="Unassembled WGS sequence"/>
</dbReference>
<evidence type="ECO:0000313" key="4">
    <source>
        <dbReference type="Proteomes" id="UP000023842"/>
    </source>
</evidence>
<dbReference type="STRING" id="658457.SAMN05216601_10433"/>
<keyword evidence="4" id="KW-1185">Reference proteome</keyword>
<gene>
    <name evidence="2" type="ORF">AU05_13375</name>
    <name evidence="3" type="ORF">SAMN05216601_10433</name>
</gene>
<keyword evidence="1" id="KW-0472">Membrane</keyword>
<sequence>MQAMLIRLLQGLCLLPGTALFIGLLTCQLQHACQVVAWPLLAEPDGHLAIELVLACLPAFALFLLAAACGLLRRVPPVIVMLVFSLCGALAAYCAVSLLASAYGNTWTPGEVFHELLLSNLGLLVLALSPGLGLLALLEWLNRPRP</sequence>
<name>A0A1I5LK27_9GAMM</name>
<dbReference type="EMBL" id="JFJN01000004">
    <property type="protein sequence ID" value="EZH84054.1"/>
    <property type="molecule type" value="Genomic_DNA"/>
</dbReference>
<feature type="transmembrane region" description="Helical" evidence="1">
    <location>
        <begin position="79"/>
        <end position="104"/>
    </location>
</feature>
<reference evidence="2" key="3">
    <citation type="submission" date="2014-03" db="EMBL/GenBank/DDBJ databases">
        <authorList>
            <person name="Barney B.M."/>
            <person name="Lenneman E.M."/>
        </authorList>
    </citation>
    <scope>NUCLEOTIDE SEQUENCE</scope>
    <source>
        <strain evidence="2">AD6</strain>
    </source>
</reference>
<reference evidence="4" key="2">
    <citation type="journal article" date="2014" name="Genome Announc.">
        <title>Draft Genome Sequence of the algae degrading bacterium Pseudomonas mendocina AD6.</title>
        <authorList>
            <person name="Barney B.M."/>
            <person name="Lenneman E.M."/>
        </authorList>
    </citation>
    <scope>NUCLEOTIDE SEQUENCE [LARGE SCALE GENOMIC DNA]</scope>
    <source>
        <strain evidence="4">AD6</strain>
    </source>
</reference>
<evidence type="ECO:0000313" key="5">
    <source>
        <dbReference type="Proteomes" id="UP000182400"/>
    </source>
</evidence>
<proteinExistence type="predicted"/>
<evidence type="ECO:0000313" key="3">
    <source>
        <dbReference type="EMBL" id="SFO97640.1"/>
    </source>
</evidence>